<organism evidence="2">
    <name type="scientific">Corethron hystrix</name>
    <dbReference type="NCBI Taxonomy" id="216773"/>
    <lineage>
        <taxon>Eukaryota</taxon>
        <taxon>Sar</taxon>
        <taxon>Stramenopiles</taxon>
        <taxon>Ochrophyta</taxon>
        <taxon>Bacillariophyta</taxon>
        <taxon>Coscinodiscophyceae</taxon>
        <taxon>Corethrophycidae</taxon>
        <taxon>Corethrales</taxon>
        <taxon>Corethraceae</taxon>
        <taxon>Corethron</taxon>
    </lineage>
</organism>
<reference evidence="2" key="1">
    <citation type="submission" date="2021-01" db="EMBL/GenBank/DDBJ databases">
        <authorList>
            <person name="Corre E."/>
            <person name="Pelletier E."/>
            <person name="Niang G."/>
            <person name="Scheremetjew M."/>
            <person name="Finn R."/>
            <person name="Kale V."/>
            <person name="Holt S."/>
            <person name="Cochrane G."/>
            <person name="Meng A."/>
            <person name="Brown T."/>
            <person name="Cohen L."/>
        </authorList>
    </citation>
    <scope>NUCLEOTIDE SEQUENCE</scope>
    <source>
        <strain evidence="2">308</strain>
    </source>
</reference>
<keyword evidence="1" id="KW-0812">Transmembrane</keyword>
<evidence type="ECO:0000256" key="1">
    <source>
        <dbReference type="SAM" id="Phobius"/>
    </source>
</evidence>
<proteinExistence type="predicted"/>
<dbReference type="SUPFAM" id="SSF50891">
    <property type="entry name" value="Cyclophilin-like"/>
    <property type="match status" value="1"/>
</dbReference>
<accession>A0A7S1FX07</accession>
<name>A0A7S1FX07_9STRA</name>
<dbReference type="AlphaFoldDB" id="A0A7S1FX07"/>
<feature type="transmembrane region" description="Helical" evidence="1">
    <location>
        <begin position="33"/>
        <end position="52"/>
    </location>
</feature>
<dbReference type="InterPro" id="IPR029000">
    <property type="entry name" value="Cyclophilin-like_dom_sf"/>
</dbReference>
<keyword evidence="1" id="KW-1133">Transmembrane helix</keyword>
<gene>
    <name evidence="2" type="ORF">CHYS00102_LOCUS19594</name>
</gene>
<dbReference type="EMBL" id="HBFR01027141">
    <property type="protein sequence ID" value="CAD8892386.1"/>
    <property type="molecule type" value="Transcribed_RNA"/>
</dbReference>
<keyword evidence="1" id="KW-0472">Membrane</keyword>
<evidence type="ECO:0008006" key="3">
    <source>
        <dbReference type="Google" id="ProtNLM"/>
    </source>
</evidence>
<sequence length="272" mass="29874">MRMRRGNRKQIARSLAPASDRSEKVTYSSCNRLILILLAFLLGTIGVLAVLWKTKSSPSHFDPANIAATATEGNIKKIDPIEKYNLRKADIVTAAPKEPKEGHLIIKTMHGDIAIVLLPELSAESVRYVRDMVSDLRQKGKVTCDRCTFHRAEKDLLLQGVLTTDDLPKNDVFGPCPDPHFTPSSNCPPHDPECGCHGPVMTRGMVAWAAGSAGGPDFFYQHVPPAGGMVGPSAHRLGRSSRRGVLCRAGQNLQTSRLQSWSIEYVERAYSF</sequence>
<evidence type="ECO:0000313" key="2">
    <source>
        <dbReference type="EMBL" id="CAD8892386.1"/>
    </source>
</evidence>
<protein>
    <recommendedName>
        <fullName evidence="3">PPIase cyclophilin-type domain-containing protein</fullName>
    </recommendedName>
</protein>